<reference evidence="2" key="1">
    <citation type="submission" date="2015-07" db="EMBL/GenBank/DDBJ databases">
        <title>Fjat-10036 dsm4.</title>
        <authorList>
            <person name="Liu B."/>
            <person name="Wang J."/>
            <person name="Zhu Y."/>
            <person name="Liu G."/>
            <person name="Chen Q."/>
            <person name="Chen Z."/>
            <person name="Lan J."/>
            <person name="Che J."/>
            <person name="Ge C."/>
            <person name="Shi H."/>
            <person name="Pan Z."/>
            <person name="Liu X."/>
        </authorList>
    </citation>
    <scope>NUCLEOTIDE SEQUENCE [LARGE SCALE GENOMIC DNA]</scope>
    <source>
        <strain evidence="2">DSM 4</strain>
    </source>
</reference>
<dbReference type="STRING" id="1459.AF332_22485"/>
<keyword evidence="2" id="KW-1185">Reference proteome</keyword>
<protein>
    <recommendedName>
        <fullName evidence="3">Abortive phage infection protein</fullName>
    </recommendedName>
</protein>
<accession>A0A0M0GHN9</accession>
<dbReference type="AlphaFoldDB" id="A0A0M0GHN9"/>
<gene>
    <name evidence="1" type="ORF">AF332_22485</name>
</gene>
<evidence type="ECO:0000313" key="1">
    <source>
        <dbReference type="EMBL" id="KON89303.1"/>
    </source>
</evidence>
<evidence type="ECO:0000313" key="2">
    <source>
        <dbReference type="Proteomes" id="UP000037109"/>
    </source>
</evidence>
<name>A0A0M0GHN9_SPOGL</name>
<dbReference type="EMBL" id="LGUF01000007">
    <property type="protein sequence ID" value="KON89303.1"/>
    <property type="molecule type" value="Genomic_DNA"/>
</dbReference>
<dbReference type="Proteomes" id="UP000037109">
    <property type="component" value="Unassembled WGS sequence"/>
</dbReference>
<dbReference type="OrthoDB" id="2455488at2"/>
<organism evidence="1 2">
    <name type="scientific">Sporosarcina globispora</name>
    <name type="common">Bacillus globisporus</name>
    <dbReference type="NCBI Taxonomy" id="1459"/>
    <lineage>
        <taxon>Bacteria</taxon>
        <taxon>Bacillati</taxon>
        <taxon>Bacillota</taxon>
        <taxon>Bacilli</taxon>
        <taxon>Bacillales</taxon>
        <taxon>Caryophanaceae</taxon>
        <taxon>Sporosarcina</taxon>
    </lineage>
</organism>
<sequence length="64" mass="7628">MNHEQIQEVLNQLKNGIITEYYVSKEEFLAFRSVIVKREDFKHFRGIAQRGGHVIYQYLDSPRS</sequence>
<dbReference type="RefSeq" id="WP_053436673.1">
    <property type="nucleotide sequence ID" value="NZ_LGUF01000007.1"/>
</dbReference>
<comment type="caution">
    <text evidence="1">The sequence shown here is derived from an EMBL/GenBank/DDBJ whole genome shotgun (WGS) entry which is preliminary data.</text>
</comment>
<dbReference type="PATRIC" id="fig|1459.3.peg.4956"/>
<evidence type="ECO:0008006" key="3">
    <source>
        <dbReference type="Google" id="ProtNLM"/>
    </source>
</evidence>
<proteinExistence type="predicted"/>